<dbReference type="OrthoDB" id="2559672at2"/>
<name>A0A562USA2_9SPHN</name>
<gene>
    <name evidence="2" type="ORF">JN10_0107</name>
</gene>
<accession>A0A562USA2</accession>
<feature type="domain" description="HTH araC/xylS-type" evidence="1">
    <location>
        <begin position="172"/>
        <end position="271"/>
    </location>
</feature>
<dbReference type="EMBL" id="VLLK01000001">
    <property type="protein sequence ID" value="TWJ08496.1"/>
    <property type="molecule type" value="Genomic_DNA"/>
</dbReference>
<dbReference type="Pfam" id="PF12833">
    <property type="entry name" value="HTH_18"/>
    <property type="match status" value="1"/>
</dbReference>
<evidence type="ECO:0000313" key="2">
    <source>
        <dbReference type="EMBL" id="TWJ08496.1"/>
    </source>
</evidence>
<dbReference type="GO" id="GO:0043565">
    <property type="term" value="F:sequence-specific DNA binding"/>
    <property type="evidence" value="ECO:0007669"/>
    <property type="project" value="InterPro"/>
</dbReference>
<evidence type="ECO:0000313" key="3">
    <source>
        <dbReference type="Proteomes" id="UP000320547"/>
    </source>
</evidence>
<proteinExistence type="predicted"/>
<protein>
    <submittedName>
        <fullName evidence="2">Transcriptional regulator, AraC family</fullName>
    </submittedName>
</protein>
<dbReference type="SMART" id="SM00342">
    <property type="entry name" value="HTH_ARAC"/>
    <property type="match status" value="1"/>
</dbReference>
<dbReference type="AlphaFoldDB" id="A0A562USA2"/>
<keyword evidence="3" id="KW-1185">Reference proteome</keyword>
<organism evidence="2 3">
    <name type="scientific">Altererythrobacter ishigakiensis</name>
    <dbReference type="NCBI Taxonomy" id="476157"/>
    <lineage>
        <taxon>Bacteria</taxon>
        <taxon>Pseudomonadati</taxon>
        <taxon>Pseudomonadota</taxon>
        <taxon>Alphaproteobacteria</taxon>
        <taxon>Sphingomonadales</taxon>
        <taxon>Erythrobacteraceae</taxon>
        <taxon>Altererythrobacter</taxon>
    </lineage>
</organism>
<dbReference type="Gene3D" id="1.10.10.60">
    <property type="entry name" value="Homeodomain-like"/>
    <property type="match status" value="1"/>
</dbReference>
<comment type="caution">
    <text evidence="2">The sequence shown here is derived from an EMBL/GenBank/DDBJ whole genome shotgun (WGS) entry which is preliminary data.</text>
</comment>
<dbReference type="STRING" id="476157.GCA_001663155_00634"/>
<dbReference type="Proteomes" id="UP000320547">
    <property type="component" value="Unassembled WGS sequence"/>
</dbReference>
<dbReference type="GO" id="GO:0003700">
    <property type="term" value="F:DNA-binding transcription factor activity"/>
    <property type="evidence" value="ECO:0007669"/>
    <property type="project" value="InterPro"/>
</dbReference>
<sequence>MWGSQQNEGSEPEYNVRSRFFAPPPEFDGCFTTFYHLDLTVEDSATISDHLQPEWAGIRFLCGSLPTAQLGNFSVDRPRFVASGPSSLPTHFEIGTTRLWGIGFLPLGWCRFLDVEAASLANTVHDGEAHATFAKFAPLTEILCDPSIDDQTQFEAISETMRRLMRETRDDDKVIRVHRAMVDENVASVTDFAEAAAVSIRTLERICGRHFGFAPKILLRRQRFMRSLTTFMLHPGGRWTEAMDEHYHDQAQFTREFHTFMGMPPSAYASMEHPILSAFVEARARIWGSPAQTLDKPD</sequence>
<evidence type="ECO:0000259" key="1">
    <source>
        <dbReference type="PROSITE" id="PS01124"/>
    </source>
</evidence>
<dbReference type="RefSeq" id="WP_067597245.1">
    <property type="nucleotide sequence ID" value="NZ_CP015963.1"/>
</dbReference>
<reference evidence="2 3" key="1">
    <citation type="submission" date="2019-07" db="EMBL/GenBank/DDBJ databases">
        <title>Genomic Encyclopedia of Archaeal and Bacterial Type Strains, Phase II (KMG-II): from individual species to whole genera.</title>
        <authorList>
            <person name="Goeker M."/>
        </authorList>
    </citation>
    <scope>NUCLEOTIDE SEQUENCE [LARGE SCALE GENOMIC DNA]</scope>
    <source>
        <strain evidence="2 3">ATCC BAA-2084</strain>
    </source>
</reference>
<dbReference type="PROSITE" id="PS01124">
    <property type="entry name" value="HTH_ARAC_FAMILY_2"/>
    <property type="match status" value="1"/>
</dbReference>
<dbReference type="InterPro" id="IPR018060">
    <property type="entry name" value="HTH_AraC"/>
</dbReference>